<protein>
    <submittedName>
        <fullName evidence="2">Uncharacterized protein</fullName>
    </submittedName>
</protein>
<feature type="signal peptide" evidence="1">
    <location>
        <begin position="1"/>
        <end position="25"/>
    </location>
</feature>
<feature type="chain" id="PRO_5018240189" evidence="1">
    <location>
        <begin position="26"/>
        <end position="327"/>
    </location>
</feature>
<keyword evidence="3" id="KW-1185">Reference proteome</keyword>
<evidence type="ECO:0000313" key="2">
    <source>
        <dbReference type="EMBL" id="RNL64161.1"/>
    </source>
</evidence>
<reference evidence="2 3" key="1">
    <citation type="submission" date="2018-11" db="EMBL/GenBank/DDBJ databases">
        <authorList>
            <person name="Li F."/>
        </authorList>
    </citation>
    <scope>NUCLEOTIDE SEQUENCE [LARGE SCALE GENOMIC DNA]</scope>
    <source>
        <strain evidence="2 3">Gsoil 097</strain>
    </source>
</reference>
<accession>A0A3N0CLK1</accession>
<dbReference type="Proteomes" id="UP000267128">
    <property type="component" value="Unassembled WGS sequence"/>
</dbReference>
<name>A0A3N0CLK1_9ACTN</name>
<organism evidence="2 3">
    <name type="scientific">Nocardioides marmoriginsengisoli</name>
    <dbReference type="NCBI Taxonomy" id="661483"/>
    <lineage>
        <taxon>Bacteria</taxon>
        <taxon>Bacillati</taxon>
        <taxon>Actinomycetota</taxon>
        <taxon>Actinomycetes</taxon>
        <taxon>Propionibacteriales</taxon>
        <taxon>Nocardioidaceae</taxon>
        <taxon>Nocardioides</taxon>
    </lineage>
</organism>
<evidence type="ECO:0000313" key="3">
    <source>
        <dbReference type="Proteomes" id="UP000267128"/>
    </source>
</evidence>
<sequence>MKRTLIVTALVLALLPPVAVETATAAPTATPGVSIGTIPTRTAPYGKTARVTVPRVTTRGKVLVTSKRFTIKKNGRVVRRNATSAALRPGKYSVTTTAKYRAYRNVVTREVRNGDVLRAKAGTKVNASCVIDGLSDPFDESTPFLVNLDCQSADQVTDHFYLPTTVTDLGDQNYQVHDAWDGSTYQTVFAMDRSQLVGEQVSLPAAVPDDLYGPGQIVVNTTRKVAYGKTRSASRTQKLLIRQGAKPRTCATLAEFQSVRYDFDEPEAYGDSMATVAKKLHNAGKQSSYTVFDDQVIEFREYKACSAGAFMSVGFVNGYAYAKNYFG</sequence>
<keyword evidence="1" id="KW-0732">Signal</keyword>
<gene>
    <name evidence="2" type="ORF">EFK50_06405</name>
</gene>
<dbReference type="EMBL" id="RJSE01000005">
    <property type="protein sequence ID" value="RNL64161.1"/>
    <property type="molecule type" value="Genomic_DNA"/>
</dbReference>
<proteinExistence type="predicted"/>
<dbReference type="AlphaFoldDB" id="A0A3N0CLK1"/>
<evidence type="ECO:0000256" key="1">
    <source>
        <dbReference type="SAM" id="SignalP"/>
    </source>
</evidence>
<dbReference type="OrthoDB" id="5196645at2"/>
<dbReference type="RefSeq" id="WP_123226737.1">
    <property type="nucleotide sequence ID" value="NZ_RJSE01000005.1"/>
</dbReference>
<comment type="caution">
    <text evidence="2">The sequence shown here is derived from an EMBL/GenBank/DDBJ whole genome shotgun (WGS) entry which is preliminary data.</text>
</comment>